<gene>
    <name evidence="1" type="ORF">GCM10007874_29070</name>
</gene>
<dbReference type="EMBL" id="BSPC01000026">
    <property type="protein sequence ID" value="GLS19890.1"/>
    <property type="molecule type" value="Genomic_DNA"/>
</dbReference>
<comment type="caution">
    <text evidence="1">The sequence shown here is derived from an EMBL/GenBank/DDBJ whole genome shotgun (WGS) entry which is preliminary data.</text>
</comment>
<evidence type="ECO:0000313" key="2">
    <source>
        <dbReference type="Proteomes" id="UP001156882"/>
    </source>
</evidence>
<evidence type="ECO:0000313" key="1">
    <source>
        <dbReference type="EMBL" id="GLS19890.1"/>
    </source>
</evidence>
<keyword evidence="2" id="KW-1185">Reference proteome</keyword>
<dbReference type="RefSeq" id="WP_284312937.1">
    <property type="nucleotide sequence ID" value="NZ_BSPC01000026.1"/>
</dbReference>
<name>A0ABQ6CJ25_9HYPH</name>
<dbReference type="Proteomes" id="UP001156882">
    <property type="component" value="Unassembled WGS sequence"/>
</dbReference>
<sequence>MQTEPLPVLSQHDYPSFYQLMPKQLPEEFKHWEYLHWSEKVRHEGMLHIVKEQPVFSAEYIVYCRETGSDYNLTSLRNFAIVKAKRQEGR</sequence>
<protein>
    <submittedName>
        <fullName evidence="1">Uncharacterized protein</fullName>
    </submittedName>
</protein>
<reference evidence="2" key="1">
    <citation type="journal article" date="2019" name="Int. J. Syst. Evol. Microbiol.">
        <title>The Global Catalogue of Microorganisms (GCM) 10K type strain sequencing project: providing services to taxonomists for standard genome sequencing and annotation.</title>
        <authorList>
            <consortium name="The Broad Institute Genomics Platform"/>
            <consortium name="The Broad Institute Genome Sequencing Center for Infectious Disease"/>
            <person name="Wu L."/>
            <person name="Ma J."/>
        </authorList>
    </citation>
    <scope>NUCLEOTIDE SEQUENCE [LARGE SCALE GENOMIC DNA]</scope>
    <source>
        <strain evidence="2">NBRC 101365</strain>
    </source>
</reference>
<proteinExistence type="predicted"/>
<organism evidence="1 2">
    <name type="scientific">Labrys miyagiensis</name>
    <dbReference type="NCBI Taxonomy" id="346912"/>
    <lineage>
        <taxon>Bacteria</taxon>
        <taxon>Pseudomonadati</taxon>
        <taxon>Pseudomonadota</taxon>
        <taxon>Alphaproteobacteria</taxon>
        <taxon>Hyphomicrobiales</taxon>
        <taxon>Xanthobacteraceae</taxon>
        <taxon>Labrys</taxon>
    </lineage>
</organism>
<accession>A0ABQ6CJ25</accession>